<dbReference type="Gene3D" id="3.40.50.1820">
    <property type="entry name" value="alpha/beta hydrolase"/>
    <property type="match status" value="1"/>
</dbReference>
<dbReference type="Proteomes" id="UP000501812">
    <property type="component" value="Chromosome"/>
</dbReference>
<evidence type="ECO:0000313" key="4">
    <source>
        <dbReference type="EMBL" id="QJE95627.1"/>
    </source>
</evidence>
<accession>A0A858RFK4</accession>
<dbReference type="AlphaFoldDB" id="A0A858RFK4"/>
<feature type="chain" id="PRO_5032801597" description="Dienelactone hydrolase domain-containing protein" evidence="2">
    <location>
        <begin position="20"/>
        <end position="378"/>
    </location>
</feature>
<evidence type="ECO:0000256" key="2">
    <source>
        <dbReference type="SAM" id="SignalP"/>
    </source>
</evidence>
<sequence>MKKAWILISILGAVHPAAAEPMTVEGLPQPIELSLPDKHDPAKSWPAVFFYHGTGGHPTTHMIRQHTGSKNWIVVGMGYTKPGPFTYTPENLQRELVILQRVRDELVKTKGLDPRRLYVSGFSMGGWMSGMLLQAEPSLAGAAILGGGHMHEVTPKRKALPPQTPVFLGVGRNDGVYPFALKAKLFFGGLGADVRMETWDGLGHEFPKEGSPGLKEWFTLRAGGAPDNDAVTKEYQRITGLASLEQWQALLEFREHPFVNAPGQTWPETIKTKLEELEKDPAVVEEAKLYRRHRQLLANEVKAITLPDLEKVGEAYSVLVLEAGNSSQTDLIAADKKRVDGLLKSFRAQSAERKQQAKPIQVDPPKDDRRIPRNPMVR</sequence>
<protein>
    <recommendedName>
        <fullName evidence="3">Dienelactone hydrolase domain-containing protein</fullName>
    </recommendedName>
</protein>
<feature type="region of interest" description="Disordered" evidence="1">
    <location>
        <begin position="348"/>
        <end position="378"/>
    </location>
</feature>
<dbReference type="EMBL" id="CP051774">
    <property type="protein sequence ID" value="QJE95627.1"/>
    <property type="molecule type" value="Genomic_DNA"/>
</dbReference>
<dbReference type="KEGG" id="luo:HHL09_07440"/>
<evidence type="ECO:0000259" key="3">
    <source>
        <dbReference type="Pfam" id="PF01738"/>
    </source>
</evidence>
<feature type="signal peptide" evidence="2">
    <location>
        <begin position="1"/>
        <end position="19"/>
    </location>
</feature>
<organism evidence="4 5">
    <name type="scientific">Luteolibacter luteus</name>
    <dbReference type="NCBI Taxonomy" id="2728835"/>
    <lineage>
        <taxon>Bacteria</taxon>
        <taxon>Pseudomonadati</taxon>
        <taxon>Verrucomicrobiota</taxon>
        <taxon>Verrucomicrobiia</taxon>
        <taxon>Verrucomicrobiales</taxon>
        <taxon>Verrucomicrobiaceae</taxon>
        <taxon>Luteolibacter</taxon>
    </lineage>
</organism>
<feature type="domain" description="Dienelactone hydrolase" evidence="3">
    <location>
        <begin position="106"/>
        <end position="212"/>
    </location>
</feature>
<keyword evidence="2" id="KW-0732">Signal</keyword>
<dbReference type="RefSeq" id="WP_169453940.1">
    <property type="nucleotide sequence ID" value="NZ_CP051774.1"/>
</dbReference>
<dbReference type="GO" id="GO:0016787">
    <property type="term" value="F:hydrolase activity"/>
    <property type="evidence" value="ECO:0007669"/>
    <property type="project" value="InterPro"/>
</dbReference>
<name>A0A858RFK4_9BACT</name>
<keyword evidence="5" id="KW-1185">Reference proteome</keyword>
<evidence type="ECO:0000256" key="1">
    <source>
        <dbReference type="SAM" id="MobiDB-lite"/>
    </source>
</evidence>
<reference evidence="4 5" key="1">
    <citation type="submission" date="2020-04" db="EMBL/GenBank/DDBJ databases">
        <title>Luteolibacter sp. G-1-1-1 isolated from soil.</title>
        <authorList>
            <person name="Dahal R.H."/>
        </authorList>
    </citation>
    <scope>NUCLEOTIDE SEQUENCE [LARGE SCALE GENOMIC DNA]</scope>
    <source>
        <strain evidence="4 5">G-1-1-1</strain>
    </source>
</reference>
<dbReference type="InterPro" id="IPR029058">
    <property type="entry name" value="AB_hydrolase_fold"/>
</dbReference>
<dbReference type="InterPro" id="IPR002925">
    <property type="entry name" value="Dienelactn_hydro"/>
</dbReference>
<dbReference type="SUPFAM" id="SSF53474">
    <property type="entry name" value="alpha/beta-Hydrolases"/>
    <property type="match status" value="1"/>
</dbReference>
<gene>
    <name evidence="4" type="ORF">HHL09_07440</name>
</gene>
<evidence type="ECO:0000313" key="5">
    <source>
        <dbReference type="Proteomes" id="UP000501812"/>
    </source>
</evidence>
<dbReference type="Pfam" id="PF01738">
    <property type="entry name" value="DLH"/>
    <property type="match status" value="1"/>
</dbReference>
<proteinExistence type="predicted"/>